<dbReference type="InterPro" id="IPR003680">
    <property type="entry name" value="Flavodoxin_fold"/>
</dbReference>
<sequence length="198" mass="21829">MTKTLILLFHPDLAHSKANAALAAAAAKLPAVELVDMQAIYPHGIDLSKDGEREARRLLECDRIVLQFPIQWYSTPPLLKAWQDAVLTRMFYIAYESEGRMLEGTPLMVAATAGNIPDAYRTGGRNMFTMNALLAPLQATAHRCGLPWAEPFVLYQADKLSAEALDAATVEYAATLKHWIAGSTALCVQELEFRRAAQ</sequence>
<dbReference type="PANTHER" id="PTHR47307">
    <property type="entry name" value="GLUTATHIONE-REGULATED POTASSIUM-EFFLUX SYSTEM ANCILLARY PROTEIN KEFG"/>
    <property type="match status" value="1"/>
</dbReference>
<name>A0A246RUY7_9GAMM</name>
<dbReference type="OrthoDB" id="9798454at2"/>
<dbReference type="Pfam" id="PF02525">
    <property type="entry name" value="Flavodoxin_2"/>
    <property type="match status" value="1"/>
</dbReference>
<dbReference type="EMBL" id="JPUA01000049">
    <property type="protein sequence ID" value="OWV27754.1"/>
    <property type="molecule type" value="Genomic_DNA"/>
</dbReference>
<dbReference type="GO" id="GO:0003955">
    <property type="term" value="F:NAD(P)H dehydrogenase (quinone) activity"/>
    <property type="evidence" value="ECO:0007669"/>
    <property type="project" value="TreeGrafter"/>
</dbReference>
<dbReference type="GO" id="GO:0009055">
    <property type="term" value="F:electron transfer activity"/>
    <property type="evidence" value="ECO:0007669"/>
    <property type="project" value="TreeGrafter"/>
</dbReference>
<keyword evidence="1" id="KW-0560">Oxidoreductase</keyword>
<evidence type="ECO:0000313" key="4">
    <source>
        <dbReference type="Proteomes" id="UP000197334"/>
    </source>
</evidence>
<evidence type="ECO:0000259" key="2">
    <source>
        <dbReference type="Pfam" id="PF02525"/>
    </source>
</evidence>
<feature type="domain" description="Flavodoxin-like fold" evidence="2">
    <location>
        <begin position="2"/>
        <end position="174"/>
    </location>
</feature>
<dbReference type="SUPFAM" id="SSF52218">
    <property type="entry name" value="Flavoproteins"/>
    <property type="match status" value="1"/>
</dbReference>
<reference evidence="3 4" key="1">
    <citation type="submission" date="2014-08" db="EMBL/GenBank/DDBJ databases">
        <title>Draft genome sequence of a novel L-asparaginase producing marine bacterium, Halomonas campaniensis.</title>
        <authorList>
            <person name="Sundarakrishnan B."/>
            <person name="Moushumi Priya A."/>
            <person name="Raman G."/>
            <person name="Sakthivel N."/>
            <person name="Park S."/>
            <person name="Jayachandran S."/>
        </authorList>
    </citation>
    <scope>NUCLEOTIDE SEQUENCE [LARGE SCALE GENOMIC DNA]</scope>
    <source>
        <strain evidence="3 4">SK03</strain>
    </source>
</reference>
<dbReference type="AlphaFoldDB" id="A0A246RUY7"/>
<organism evidence="3 4">
    <name type="scientific">Halomonas campaniensis</name>
    <dbReference type="NCBI Taxonomy" id="213554"/>
    <lineage>
        <taxon>Bacteria</taxon>
        <taxon>Pseudomonadati</taxon>
        <taxon>Pseudomonadota</taxon>
        <taxon>Gammaproteobacteria</taxon>
        <taxon>Oceanospirillales</taxon>
        <taxon>Halomonadaceae</taxon>
        <taxon>Halomonas</taxon>
    </lineage>
</organism>
<protein>
    <submittedName>
        <fullName evidence="3">NAD(P)H dehydrogenase</fullName>
    </submittedName>
</protein>
<dbReference type="InterPro" id="IPR046980">
    <property type="entry name" value="KefG/KefF"/>
</dbReference>
<proteinExistence type="predicted"/>
<accession>A0A246RUY7</accession>
<dbReference type="RefSeq" id="WP_088702171.1">
    <property type="nucleotide sequence ID" value="NZ_JPUA01000049.1"/>
</dbReference>
<comment type="caution">
    <text evidence="3">The sequence shown here is derived from an EMBL/GenBank/DDBJ whole genome shotgun (WGS) entry which is preliminary data.</text>
</comment>
<gene>
    <name evidence="3" type="ORF">JI62_21660</name>
</gene>
<evidence type="ECO:0000256" key="1">
    <source>
        <dbReference type="ARBA" id="ARBA00023002"/>
    </source>
</evidence>
<dbReference type="Gene3D" id="3.40.50.360">
    <property type="match status" value="1"/>
</dbReference>
<dbReference type="InterPro" id="IPR029039">
    <property type="entry name" value="Flavoprotein-like_sf"/>
</dbReference>
<dbReference type="GO" id="GO:0010181">
    <property type="term" value="F:FMN binding"/>
    <property type="evidence" value="ECO:0007669"/>
    <property type="project" value="TreeGrafter"/>
</dbReference>
<evidence type="ECO:0000313" key="3">
    <source>
        <dbReference type="EMBL" id="OWV27754.1"/>
    </source>
</evidence>
<keyword evidence="4" id="KW-1185">Reference proteome</keyword>
<dbReference type="PANTHER" id="PTHR47307:SF1">
    <property type="entry name" value="GLUTATHIONE-REGULATED POTASSIUM-EFFLUX SYSTEM ANCILLARY PROTEIN KEFG"/>
    <property type="match status" value="1"/>
</dbReference>
<dbReference type="Proteomes" id="UP000197334">
    <property type="component" value="Unassembled WGS sequence"/>
</dbReference>